<feature type="compositionally biased region" description="Low complexity" evidence="1">
    <location>
        <begin position="106"/>
        <end position="125"/>
    </location>
</feature>
<accession>A0AA39YAB6</accession>
<protein>
    <recommendedName>
        <fullName evidence="4">Methyltransferase type 11 domain-containing protein</fullName>
    </recommendedName>
</protein>
<feature type="compositionally biased region" description="Low complexity" evidence="1">
    <location>
        <begin position="49"/>
        <end position="63"/>
    </location>
</feature>
<dbReference type="AlphaFoldDB" id="A0AA39YAB6"/>
<evidence type="ECO:0000256" key="1">
    <source>
        <dbReference type="SAM" id="MobiDB-lite"/>
    </source>
</evidence>
<reference evidence="2" key="1">
    <citation type="submission" date="2023-06" db="EMBL/GenBank/DDBJ databases">
        <title>Genome-scale phylogeny and comparative genomics of the fungal order Sordariales.</title>
        <authorList>
            <consortium name="Lawrence Berkeley National Laboratory"/>
            <person name="Hensen N."/>
            <person name="Bonometti L."/>
            <person name="Westerberg I."/>
            <person name="Brannstrom I.O."/>
            <person name="Guillou S."/>
            <person name="Cros-Aarteil S."/>
            <person name="Calhoun S."/>
            <person name="Haridas S."/>
            <person name="Kuo A."/>
            <person name="Mondo S."/>
            <person name="Pangilinan J."/>
            <person name="Riley R."/>
            <person name="Labutti K."/>
            <person name="Andreopoulos B."/>
            <person name="Lipzen A."/>
            <person name="Chen C."/>
            <person name="Yanf M."/>
            <person name="Daum C."/>
            <person name="Ng V."/>
            <person name="Clum A."/>
            <person name="Steindorff A."/>
            <person name="Ohm R."/>
            <person name="Martin F."/>
            <person name="Silar P."/>
            <person name="Natvig D."/>
            <person name="Lalanne C."/>
            <person name="Gautier V."/>
            <person name="Ament-Velasquez S.L."/>
            <person name="Kruys A."/>
            <person name="Hutchinson M.I."/>
            <person name="Powell A.J."/>
            <person name="Barry K."/>
            <person name="Miller A.N."/>
            <person name="Grigoriev I.V."/>
            <person name="Debuchy R."/>
            <person name="Gladieux P."/>
            <person name="Thoren M.H."/>
            <person name="Johannesson H."/>
        </authorList>
    </citation>
    <scope>NUCLEOTIDE SEQUENCE</scope>
    <source>
        <strain evidence="2">SMH2532-1</strain>
    </source>
</reference>
<proteinExistence type="predicted"/>
<keyword evidence="3" id="KW-1185">Reference proteome</keyword>
<name>A0AA39YAB6_9PEZI</name>
<evidence type="ECO:0000313" key="3">
    <source>
        <dbReference type="Proteomes" id="UP001174936"/>
    </source>
</evidence>
<organism evidence="2 3">
    <name type="scientific">Cercophora newfieldiana</name>
    <dbReference type="NCBI Taxonomy" id="92897"/>
    <lineage>
        <taxon>Eukaryota</taxon>
        <taxon>Fungi</taxon>
        <taxon>Dikarya</taxon>
        <taxon>Ascomycota</taxon>
        <taxon>Pezizomycotina</taxon>
        <taxon>Sordariomycetes</taxon>
        <taxon>Sordariomycetidae</taxon>
        <taxon>Sordariales</taxon>
        <taxon>Lasiosphaeriaceae</taxon>
        <taxon>Cercophora</taxon>
    </lineage>
</organism>
<comment type="caution">
    <text evidence="2">The sequence shown here is derived from an EMBL/GenBank/DDBJ whole genome shotgun (WGS) entry which is preliminary data.</text>
</comment>
<feature type="compositionally biased region" description="Basic and acidic residues" evidence="1">
    <location>
        <begin position="95"/>
        <end position="105"/>
    </location>
</feature>
<dbReference type="EMBL" id="JAULSV010000003">
    <property type="protein sequence ID" value="KAK0648962.1"/>
    <property type="molecule type" value="Genomic_DNA"/>
</dbReference>
<gene>
    <name evidence="2" type="ORF">B0T16DRAFT_389115</name>
</gene>
<evidence type="ECO:0000313" key="2">
    <source>
        <dbReference type="EMBL" id="KAK0648962.1"/>
    </source>
</evidence>
<evidence type="ECO:0008006" key="4">
    <source>
        <dbReference type="Google" id="ProtNLM"/>
    </source>
</evidence>
<feature type="compositionally biased region" description="Polar residues" evidence="1">
    <location>
        <begin position="141"/>
        <end position="155"/>
    </location>
</feature>
<sequence>MFSADLTWTPVAEVGPKRSDSRVSRPPSEADTDRGADWEAQSPVTLGNSVSVTSSASSRKLSVFRWSKGRRSGASSHGETGSIRRRTSVSVAEMPEDRGPERHELPAATQSSPPARPSATSPTSTKFPSHAFPLSEGRFEYSQSSRYQSPTSTHGSMGIASAPDRMQQARNLKTPENERSPSDNWVGNWRQPESGSSSRGSIAITDYPESSPRTTMLSQSRPGSSVLDGLSPPPKSPARAKPTPNITDTWPPRPNSNTSTQDSLLTLVRRMPSASAITRWNRISEEWIEPLDPRDRREISLEKDLWLLTELSLRDAALPTSNTPVRTSVGPTLPVHAVQRSTRILDVCSRPADLFHLAALQPGARIAHLSTGTEDGVEQSSLPHNVAGVSLITTQGVAFPLGDGSFDHARVTPSAVGAFTAPQLKGLLRECQRVLAVRGMLEVRYVDPTPLDMGGNTARWVESELLVGMESDFKCTRPGVMVPVWAREAGLELMQGDGLGFHEFRVCMGEEASAEERLEVQLGRQLIRWQFPSVKTWLWEVEACRAECLERATRFCVTTLFWLKA</sequence>
<feature type="compositionally biased region" description="Polar residues" evidence="1">
    <location>
        <begin position="191"/>
        <end position="200"/>
    </location>
</feature>
<feature type="region of interest" description="Disordered" evidence="1">
    <location>
        <begin position="1"/>
        <end position="260"/>
    </location>
</feature>
<feature type="compositionally biased region" description="Polar residues" evidence="1">
    <location>
        <begin position="211"/>
        <end position="223"/>
    </location>
</feature>
<dbReference type="Proteomes" id="UP001174936">
    <property type="component" value="Unassembled WGS sequence"/>
</dbReference>